<evidence type="ECO:0000256" key="2">
    <source>
        <dbReference type="ARBA" id="ARBA00022679"/>
    </source>
</evidence>
<evidence type="ECO:0000256" key="6">
    <source>
        <dbReference type="ARBA" id="ARBA00023315"/>
    </source>
</evidence>
<dbReference type="GO" id="GO:0008033">
    <property type="term" value="P:tRNA processing"/>
    <property type="evidence" value="ECO:0007669"/>
    <property type="project" value="UniProtKB-KW"/>
</dbReference>
<dbReference type="RefSeq" id="WP_006306749.1">
    <property type="nucleotide sequence ID" value="NZ_ARZA01000033.1"/>
</dbReference>
<evidence type="ECO:0000313" key="10">
    <source>
        <dbReference type="Proteomes" id="UP000013378"/>
    </source>
</evidence>
<evidence type="ECO:0000256" key="1">
    <source>
        <dbReference type="ARBA" id="ARBA00012156"/>
    </source>
</evidence>
<evidence type="ECO:0000259" key="8">
    <source>
        <dbReference type="Pfam" id="PF00814"/>
    </source>
</evidence>
<dbReference type="EMBL" id="ARZA01000033">
    <property type="protein sequence ID" value="EOD01729.1"/>
    <property type="molecule type" value="Genomic_DNA"/>
</dbReference>
<dbReference type="OrthoDB" id="1675500at2"/>
<dbReference type="SUPFAM" id="SSF53067">
    <property type="entry name" value="Actin-like ATPase domain"/>
    <property type="match status" value="1"/>
</dbReference>
<proteinExistence type="predicted"/>
<evidence type="ECO:0000256" key="7">
    <source>
        <dbReference type="ARBA" id="ARBA00048117"/>
    </source>
</evidence>
<dbReference type="eggNOG" id="COG0533">
    <property type="taxonomic scope" value="Bacteria"/>
</dbReference>
<dbReference type="Gene3D" id="3.30.420.40">
    <property type="match status" value="2"/>
</dbReference>
<dbReference type="PANTHER" id="PTHR11735">
    <property type="entry name" value="TRNA N6-ADENOSINE THREONYLCARBAMOYLTRANSFERASE"/>
    <property type="match status" value="1"/>
</dbReference>
<dbReference type="PRINTS" id="PR00789">
    <property type="entry name" value="OSIALOPTASE"/>
</dbReference>
<dbReference type="GO" id="GO:0061711">
    <property type="term" value="F:tRNA N(6)-L-threonylcarbamoyladenine synthase activity"/>
    <property type="evidence" value="ECO:0007669"/>
    <property type="project" value="UniProtKB-EC"/>
</dbReference>
<evidence type="ECO:0000313" key="9">
    <source>
        <dbReference type="EMBL" id="EOD01729.1"/>
    </source>
</evidence>
<comment type="catalytic activity">
    <reaction evidence="7">
        <text>L-threonylcarbamoyladenylate + adenosine(37) in tRNA = N(6)-L-threonylcarbamoyladenosine(37) in tRNA + AMP + H(+)</text>
        <dbReference type="Rhea" id="RHEA:37059"/>
        <dbReference type="Rhea" id="RHEA-COMP:10162"/>
        <dbReference type="Rhea" id="RHEA-COMP:10163"/>
        <dbReference type="ChEBI" id="CHEBI:15378"/>
        <dbReference type="ChEBI" id="CHEBI:73682"/>
        <dbReference type="ChEBI" id="CHEBI:74411"/>
        <dbReference type="ChEBI" id="CHEBI:74418"/>
        <dbReference type="ChEBI" id="CHEBI:456215"/>
        <dbReference type="EC" id="2.3.1.234"/>
    </reaction>
</comment>
<dbReference type="PANTHER" id="PTHR11735:SF6">
    <property type="entry name" value="TRNA N6-ADENOSINE THREONYLCARBAMOYLTRANSFERASE, MITOCHONDRIAL"/>
    <property type="match status" value="1"/>
</dbReference>
<dbReference type="AlphaFoldDB" id="R1CYR7"/>
<dbReference type="InterPro" id="IPR000905">
    <property type="entry name" value="Gcp-like_dom"/>
</dbReference>
<keyword evidence="10" id="KW-1185">Reference proteome</keyword>
<protein>
    <recommendedName>
        <fullName evidence="1">N(6)-L-threonylcarbamoyladenine synthase</fullName>
        <ecNumber evidence="1">2.3.1.234</ecNumber>
    </recommendedName>
</protein>
<keyword evidence="2" id="KW-0808">Transferase</keyword>
<dbReference type="EC" id="2.3.1.234" evidence="1"/>
<name>R1CYR7_9FIRM</name>
<feature type="domain" description="Gcp-like" evidence="8">
    <location>
        <begin position="46"/>
        <end position="311"/>
    </location>
</feature>
<keyword evidence="3" id="KW-0819">tRNA processing</keyword>
<reference evidence="9 10" key="1">
    <citation type="journal article" date="2015" name="Geomicrobiol. J.">
        <title>Caldisalinibacter kiritimatiensis gen. nov., sp. nov., a moderately thermohalophilic thiosulfate-reducing bacterium from a hypersaline microbial mat.</title>
        <authorList>
            <person name="Ben Hania W."/>
            <person name="Joseph M."/>
            <person name="Fiebig A."/>
            <person name="Bunk B."/>
            <person name="Klenk H.-P."/>
            <person name="Fardeau M.-L."/>
            <person name="Spring S."/>
        </authorList>
    </citation>
    <scope>NUCLEOTIDE SEQUENCE [LARGE SCALE GENOMIC DNA]</scope>
    <source>
        <strain evidence="9 10">L21-TH-D2</strain>
    </source>
</reference>
<keyword evidence="4" id="KW-0479">Metal-binding</keyword>
<sequence length="323" mass="36089">MSNYYLGIDTSAYTTSIAVIKESNRIIADYRMILKVKKGKRGLRQQEAVFQHINNIRTLIEKLSNEIDLNKINVVSASIKPRNLNESYMPVFKVSENQGFILSKTLNASYKQFSHQDGHIAAGLIGSDLQIKKEFLALHISGGTTELLRVRDELENFNIDIIGGTKDVSAGQLVDRIGVRLGLKFPCGRELDAASQKKGANKKISYPVSVKDTYLNFSGTETYFNKLIDKNKYDSKIIAYNLFSSIGYSLLDIIKNGIEVYNIKDILIIGGVASNSIIRRILIENIQNKNIGNIYFPESKYCTDSAIGIAYLGKIKRGINSEV</sequence>
<evidence type="ECO:0000256" key="5">
    <source>
        <dbReference type="ARBA" id="ARBA00023004"/>
    </source>
</evidence>
<evidence type="ECO:0000256" key="3">
    <source>
        <dbReference type="ARBA" id="ARBA00022694"/>
    </source>
</evidence>
<dbReference type="InterPro" id="IPR043129">
    <property type="entry name" value="ATPase_NBD"/>
</dbReference>
<evidence type="ECO:0000256" key="4">
    <source>
        <dbReference type="ARBA" id="ARBA00022723"/>
    </source>
</evidence>
<dbReference type="PATRIC" id="fig|1304284.3.peg.188"/>
<dbReference type="Proteomes" id="UP000013378">
    <property type="component" value="Unassembled WGS sequence"/>
</dbReference>
<dbReference type="GO" id="GO:0046872">
    <property type="term" value="F:metal ion binding"/>
    <property type="evidence" value="ECO:0007669"/>
    <property type="project" value="UniProtKB-KW"/>
</dbReference>
<accession>R1CYR7</accession>
<keyword evidence="6" id="KW-0012">Acyltransferase</keyword>
<dbReference type="STRING" id="1304284.L21TH_0194"/>
<organism evidence="9 10">
    <name type="scientific">Caldisalinibacter kiritimatiensis</name>
    <dbReference type="NCBI Taxonomy" id="1304284"/>
    <lineage>
        <taxon>Bacteria</taxon>
        <taxon>Bacillati</taxon>
        <taxon>Bacillota</taxon>
        <taxon>Tissierellia</taxon>
        <taxon>Tissierellales</taxon>
        <taxon>Thermohalobacteraceae</taxon>
        <taxon>Caldisalinibacter</taxon>
    </lineage>
</organism>
<dbReference type="InterPro" id="IPR017861">
    <property type="entry name" value="KAE1/TsaD"/>
</dbReference>
<keyword evidence="5" id="KW-0408">Iron</keyword>
<gene>
    <name evidence="9" type="ORF">L21TH_0194</name>
</gene>
<dbReference type="Pfam" id="PF00814">
    <property type="entry name" value="TsaD"/>
    <property type="match status" value="1"/>
</dbReference>
<comment type="caution">
    <text evidence="9">The sequence shown here is derived from an EMBL/GenBank/DDBJ whole genome shotgun (WGS) entry which is preliminary data.</text>
</comment>